<organism evidence="1 2">
    <name type="scientific">Zobellia galactanivorans (strain DSM 12802 / CCUG 47099 / CIP 106680 / NCIMB 13871 / Dsij)</name>
    <dbReference type="NCBI Taxonomy" id="63186"/>
    <lineage>
        <taxon>Bacteria</taxon>
        <taxon>Pseudomonadati</taxon>
        <taxon>Bacteroidota</taxon>
        <taxon>Flavobacteriia</taxon>
        <taxon>Flavobacteriales</taxon>
        <taxon>Flavobacteriaceae</taxon>
        <taxon>Zobellia</taxon>
    </lineage>
</organism>
<reference evidence="1 2" key="2">
    <citation type="journal article" date="2012" name="Environ. Microbiol.">
        <title>Characterization of the first alginolytic operons in a marine bacterium: from their emergence in marine Flavobacteriia to their independent transfers to marine Proteobacteria and human gut Bacteroides.</title>
        <authorList>
            <person name="Thomas F."/>
            <person name="Barbeyron T."/>
            <person name="Tonon T."/>
            <person name="Genicot S."/>
            <person name="Czjzek M."/>
            <person name="Michel G."/>
        </authorList>
    </citation>
    <scope>NUCLEOTIDE SEQUENCE [LARGE SCALE GENOMIC DNA]</scope>
    <source>
        <strain evidence="2">DSM 12802 / CCUG 47099 / CIP 106680 / NCIMB 13871 / Dsij</strain>
    </source>
</reference>
<sequence length="137" mass="16195">MKLFYTNYGTDKSINSDNPIETNAEDAINIFLELVDEDESFIGFVDKNDKSIQFINEKEKWLLDIPNPPHFENLQAYVNDKECISLIEKIIDENKISLDMKLYKVKIMNETLNDILLQEQNNKRGESKKAKPFWKFW</sequence>
<name>G0L0J8_ZOBGA</name>
<reference evidence="2" key="1">
    <citation type="submission" date="2009-07" db="EMBL/GenBank/DDBJ databases">
        <title>Complete genome sequence of Zobellia galactanivorans Dsij.</title>
        <authorList>
            <consortium name="Genoscope - CEA"/>
        </authorList>
    </citation>
    <scope>NUCLEOTIDE SEQUENCE [LARGE SCALE GENOMIC DNA]</scope>
    <source>
        <strain evidence="2">DSM 12802 / CCUG 47099 / CIP 106680 / NCIMB 13871 / Dsij</strain>
    </source>
</reference>
<dbReference type="OrthoDB" id="1446383at2"/>
<dbReference type="AlphaFoldDB" id="G0L0J8"/>
<dbReference type="RefSeq" id="WP_013994662.1">
    <property type="nucleotide sequence ID" value="NC_015844.1"/>
</dbReference>
<accession>G0L0J8</accession>
<evidence type="ECO:0000313" key="1">
    <source>
        <dbReference type="EMBL" id="CAZ97469.1"/>
    </source>
</evidence>
<dbReference type="Proteomes" id="UP000008898">
    <property type="component" value="Chromosome"/>
</dbReference>
<dbReference type="PATRIC" id="fig|63186.3.peg.3248"/>
<proteinExistence type="predicted"/>
<dbReference type="HOGENOM" id="CLU_1864394_0_0_10"/>
<dbReference type="EMBL" id="FP476056">
    <property type="protein sequence ID" value="CAZ97469.1"/>
    <property type="molecule type" value="Genomic_DNA"/>
</dbReference>
<evidence type="ECO:0000313" key="2">
    <source>
        <dbReference type="Proteomes" id="UP000008898"/>
    </source>
</evidence>
<dbReference type="KEGG" id="zga:ZOBELLIA_3331"/>
<gene>
    <name evidence="1" type="ordered locus">zobellia_3331</name>
</gene>
<protein>
    <submittedName>
        <fullName evidence="1">Uncharacterized protein</fullName>
    </submittedName>
</protein>
<keyword evidence="2" id="KW-1185">Reference proteome</keyword>